<name>A0A0A0LDI7_CUCSA</name>
<gene>
    <name evidence="1" type="ORF">Csa_3G732635</name>
</gene>
<evidence type="ECO:0000313" key="1">
    <source>
        <dbReference type="EMBL" id="KGN58807.1"/>
    </source>
</evidence>
<dbReference type="Gramene" id="KGN58807">
    <property type="protein sequence ID" value="KGN58807"/>
    <property type="gene ID" value="Csa_3G732635"/>
</dbReference>
<protein>
    <submittedName>
        <fullName evidence="1">Uncharacterized protein</fullName>
    </submittedName>
</protein>
<keyword evidence="2" id="KW-1185">Reference proteome</keyword>
<accession>A0A0A0LDI7</accession>
<sequence length="78" mass="9433">MNLHRYHYKQCEKLRSHVIVQPESDSNVQFPYLNEKASKRFQRQLILNNSIELLYKKSLTRLLRLSRSICKQSSRGRR</sequence>
<reference evidence="1 2" key="1">
    <citation type="journal article" date="2009" name="Nat. Genet.">
        <title>The genome of the cucumber, Cucumis sativus L.</title>
        <authorList>
            <person name="Huang S."/>
            <person name="Li R."/>
            <person name="Zhang Z."/>
            <person name="Li L."/>
            <person name="Gu X."/>
            <person name="Fan W."/>
            <person name="Lucas W.J."/>
            <person name="Wang X."/>
            <person name="Xie B."/>
            <person name="Ni P."/>
            <person name="Ren Y."/>
            <person name="Zhu H."/>
            <person name="Li J."/>
            <person name="Lin K."/>
            <person name="Jin W."/>
            <person name="Fei Z."/>
            <person name="Li G."/>
            <person name="Staub J."/>
            <person name="Kilian A."/>
            <person name="van der Vossen E.A."/>
            <person name="Wu Y."/>
            <person name="Guo J."/>
            <person name="He J."/>
            <person name="Jia Z."/>
            <person name="Ren Y."/>
            <person name="Tian G."/>
            <person name="Lu Y."/>
            <person name="Ruan J."/>
            <person name="Qian W."/>
            <person name="Wang M."/>
            <person name="Huang Q."/>
            <person name="Li B."/>
            <person name="Xuan Z."/>
            <person name="Cao J."/>
            <person name="Asan"/>
            <person name="Wu Z."/>
            <person name="Zhang J."/>
            <person name="Cai Q."/>
            <person name="Bai Y."/>
            <person name="Zhao B."/>
            <person name="Han Y."/>
            <person name="Li Y."/>
            <person name="Li X."/>
            <person name="Wang S."/>
            <person name="Shi Q."/>
            <person name="Liu S."/>
            <person name="Cho W.K."/>
            <person name="Kim J.Y."/>
            <person name="Xu Y."/>
            <person name="Heller-Uszynska K."/>
            <person name="Miao H."/>
            <person name="Cheng Z."/>
            <person name="Zhang S."/>
            <person name="Wu J."/>
            <person name="Yang Y."/>
            <person name="Kang H."/>
            <person name="Li M."/>
            <person name="Liang H."/>
            <person name="Ren X."/>
            <person name="Shi Z."/>
            <person name="Wen M."/>
            <person name="Jian M."/>
            <person name="Yang H."/>
            <person name="Zhang G."/>
            <person name="Yang Z."/>
            <person name="Chen R."/>
            <person name="Liu S."/>
            <person name="Li J."/>
            <person name="Ma L."/>
            <person name="Liu H."/>
            <person name="Zhou Y."/>
            <person name="Zhao J."/>
            <person name="Fang X."/>
            <person name="Li G."/>
            <person name="Fang L."/>
            <person name="Li Y."/>
            <person name="Liu D."/>
            <person name="Zheng H."/>
            <person name="Zhang Y."/>
            <person name="Qin N."/>
            <person name="Li Z."/>
            <person name="Yang G."/>
            <person name="Yang S."/>
            <person name="Bolund L."/>
            <person name="Kristiansen K."/>
            <person name="Zheng H."/>
            <person name="Li S."/>
            <person name="Zhang X."/>
            <person name="Yang H."/>
            <person name="Wang J."/>
            <person name="Sun R."/>
            <person name="Zhang B."/>
            <person name="Jiang S."/>
            <person name="Wang J."/>
            <person name="Du Y."/>
            <person name="Li S."/>
        </authorList>
    </citation>
    <scope>NUCLEOTIDE SEQUENCE [LARGE SCALE GENOMIC DNA]</scope>
    <source>
        <strain evidence="2">cv. 9930</strain>
    </source>
</reference>
<organism evidence="1 2">
    <name type="scientific">Cucumis sativus</name>
    <name type="common">Cucumber</name>
    <dbReference type="NCBI Taxonomy" id="3659"/>
    <lineage>
        <taxon>Eukaryota</taxon>
        <taxon>Viridiplantae</taxon>
        <taxon>Streptophyta</taxon>
        <taxon>Embryophyta</taxon>
        <taxon>Tracheophyta</taxon>
        <taxon>Spermatophyta</taxon>
        <taxon>Magnoliopsida</taxon>
        <taxon>eudicotyledons</taxon>
        <taxon>Gunneridae</taxon>
        <taxon>Pentapetalae</taxon>
        <taxon>rosids</taxon>
        <taxon>fabids</taxon>
        <taxon>Cucurbitales</taxon>
        <taxon>Cucurbitaceae</taxon>
        <taxon>Benincaseae</taxon>
        <taxon>Cucumis</taxon>
    </lineage>
</organism>
<dbReference type="EMBL" id="CM002924">
    <property type="protein sequence ID" value="KGN58807.1"/>
    <property type="molecule type" value="Genomic_DNA"/>
</dbReference>
<reference evidence="1 2" key="4">
    <citation type="journal article" date="2011" name="BMC Genomics">
        <title>RNA-Seq improves annotation of protein-coding genes in the cucumber genome.</title>
        <authorList>
            <person name="Li Z."/>
            <person name="Zhang Z."/>
            <person name="Yan P."/>
            <person name="Huang S."/>
            <person name="Fei Z."/>
            <person name="Lin K."/>
        </authorList>
    </citation>
    <scope>NUCLEOTIDE SEQUENCE [LARGE SCALE GENOMIC DNA]</scope>
    <source>
        <strain evidence="2">cv. 9930</strain>
    </source>
</reference>
<reference evidence="1 2" key="3">
    <citation type="journal article" date="2010" name="BMC Genomics">
        <title>Transcriptome sequencing and comparative analysis of cucumber flowers with different sex types.</title>
        <authorList>
            <person name="Guo S."/>
            <person name="Zheng Y."/>
            <person name="Joung J.G."/>
            <person name="Liu S."/>
            <person name="Zhang Z."/>
            <person name="Crasta O.R."/>
            <person name="Sobral B.W."/>
            <person name="Xu Y."/>
            <person name="Huang S."/>
            <person name="Fei Z."/>
        </authorList>
    </citation>
    <scope>NUCLEOTIDE SEQUENCE [LARGE SCALE GENOMIC DNA]</scope>
    <source>
        <strain evidence="2">cv. 9930</strain>
    </source>
</reference>
<dbReference type="AlphaFoldDB" id="A0A0A0LDI7"/>
<reference evidence="1 2" key="2">
    <citation type="journal article" date="2009" name="PLoS ONE">
        <title>An integrated genetic and cytogenetic map of the cucumber genome.</title>
        <authorList>
            <person name="Ren Y."/>
            <person name="Zhang Z."/>
            <person name="Liu J."/>
            <person name="Staub J.E."/>
            <person name="Han Y."/>
            <person name="Cheng Z."/>
            <person name="Li X."/>
            <person name="Lu J."/>
            <person name="Miao H."/>
            <person name="Kang H."/>
            <person name="Xie B."/>
            <person name="Gu X."/>
            <person name="Wang X."/>
            <person name="Du Y."/>
            <person name="Jin W."/>
            <person name="Huang S."/>
        </authorList>
    </citation>
    <scope>NUCLEOTIDE SEQUENCE [LARGE SCALE GENOMIC DNA]</scope>
    <source>
        <strain evidence="2">cv. 9930</strain>
    </source>
</reference>
<evidence type="ECO:0000313" key="2">
    <source>
        <dbReference type="Proteomes" id="UP000029981"/>
    </source>
</evidence>
<proteinExistence type="predicted"/>
<dbReference type="Proteomes" id="UP000029981">
    <property type="component" value="Chromosome 3"/>
</dbReference>